<comment type="caution">
    <text evidence="1">The sequence shown here is derived from an EMBL/GenBank/DDBJ whole genome shotgun (WGS) entry which is preliminary data.</text>
</comment>
<dbReference type="RefSeq" id="WP_110189615.1">
    <property type="nucleotide sequence ID" value="NZ_CP177354.1"/>
</dbReference>
<evidence type="ECO:0000313" key="1">
    <source>
        <dbReference type="EMBL" id="PXF28998.1"/>
    </source>
</evidence>
<name>A0ABX5LU35_9GAMM</name>
<reference evidence="1 2" key="1">
    <citation type="submission" date="2015-03" db="EMBL/GenBank/DDBJ databases">
        <authorList>
            <person name="Krishnan R."/>
            <person name="Midha S."/>
            <person name="Patil P.B."/>
            <person name="Rameshkumar N."/>
        </authorList>
    </citation>
    <scope>NUCLEOTIDE SEQUENCE [LARGE SCALE GENOMIC DNA]</scope>
    <source>
        <strain evidence="1 2">L1E11</strain>
    </source>
</reference>
<accession>A0ABX5LU35</accession>
<protein>
    <recommendedName>
        <fullName evidence="3">ATP-binding protein</fullName>
    </recommendedName>
</protein>
<proteinExistence type="predicted"/>
<gene>
    <name evidence="1" type="ORF">WH50_23210</name>
</gene>
<keyword evidence="2" id="KW-1185">Reference proteome</keyword>
<evidence type="ECO:0000313" key="2">
    <source>
        <dbReference type="Proteomes" id="UP000248090"/>
    </source>
</evidence>
<sequence length="1398" mass="156233">MTTIDFKQIRSTPKSRNDSFEALSVQLFRSICTAPKGSTFVSLRGDGGDGGVEAYFRTPEGSVLGIQAKYFFKLDLAELGQIDGSLQTALMNHPNLSEYWVYIPFDLTGRVAAGKRGKSQAERFEEWKCKVEAEASARGSMLRIIPCTAAVIQSQLLKLDQNGGMRRYWFDESVLTNAQIQHCLEEATAFAGPRYTAALDVVTSAHIGLDFFGGIGDFQAWRDESLAPTIAEIRSLKGWGDKALIILGDADTATARKLIDQVIAECDGMKDALLSASGISDVCRNLASLLPFLTKVREAQEQAFYEKYGRDKDTPGFRQFHAEYMCAFPAGEMDAARKWEEQALKLQAVLTSQEVGAATTHSLLLVGPAGIGKTHAIVSAALRRLAYGGHSLVVFGDDFGKTEPWEVIRSKLGFGADIARATLFECLQACAEHTALPFVIYIDALNESPREARWKNKLPEFLVQCRPYPDIKVCVSTRDTYQNLVVDSRFPGFAFEHVGFAGQEFEAVQAFAAHYGLDTEITPLFSPELSNPLFLHLACRTLKDEGRNTLDVSLPGFVALLEGHLKHCDDLVRERLHYSNPRNLVRAAMMCLAEVLTQNLPNERTWEVCSAALKGLVGAEITPEAMLKELEQVGLVILSSGEDDSWLIRLGYQRYGDVLRATNLIESVIQPSGTNIPELAEKLSALAADEKGILEALAVVLPEKTGIEVTASGLGLDSALAHRIFINGLTWRSRDSISYDIDSHVYEALFTPGLWQQVYEVFFRLSLVPDHHLNAANWLGPFLRQSSMVDRDAYLSVAAYKSFDAKGAVWSLINAALHADIQRWPMESRQLAAFALAWLTSCADRRVRDLSAKGLTRILASQPDLGRRLVDEFHGCDDDYILESISLAVYSACLLERGRKQEFLSALASLLNATFDSPNVLIRDSIRLLGRVMQDADLPAALKKSLDVFPSKVPVPSSWPTLNDAQPLLDLEGLPLNMKLWGDMLGTDFWRYQVESKISDFDLESADISYENIACWLMTETLQLGYPGYRDCALHTDRAISSEFGTGRGRKGYADRLGKKYYWILLHRLLGILADNVTPKKDSYSDWIPSPEHLWSVDVRKVDLTDIRDISPTQEYPDEILRGSRYPFPEHTSDIKQWVWSDDFSSHGQCIVRTSQAGGEWVALSLSTRDDDKSTDDVSWSTPHLGVSLFYTSLFVDSSMTAYKHGSGERDVFDSQGASCYRGYFAEYPDGPVFDQISDEGYFNKGSNGIEFSEVSLLRGDEWEYDYSHTTPERSEHLSVPCQHVVKVLDLQWDRQRGWVDCNGDLVAFESKEKRRDGLFIRRTSLNKYLLSTGRQLVYRRFANRGFFSSSNDGSQIDLFTWLQYQPEGDPKILAQNSRPFNCGEGPKEQTENSNFPF</sequence>
<evidence type="ECO:0008006" key="3">
    <source>
        <dbReference type="Google" id="ProtNLM"/>
    </source>
</evidence>
<dbReference type="EMBL" id="LAPT01000132">
    <property type="protein sequence ID" value="PXF28998.1"/>
    <property type="molecule type" value="Genomic_DNA"/>
</dbReference>
<organism evidence="1 2">
    <name type="scientific">Pokkaliibacter plantistimulans</name>
    <dbReference type="NCBI Taxonomy" id="1635171"/>
    <lineage>
        <taxon>Bacteria</taxon>
        <taxon>Pseudomonadati</taxon>
        <taxon>Pseudomonadota</taxon>
        <taxon>Gammaproteobacteria</taxon>
        <taxon>Oceanospirillales</taxon>
        <taxon>Balneatrichaceae</taxon>
        <taxon>Pokkaliibacter</taxon>
    </lineage>
</organism>
<dbReference type="Proteomes" id="UP000248090">
    <property type="component" value="Unassembled WGS sequence"/>
</dbReference>